<evidence type="ECO:0000256" key="3">
    <source>
        <dbReference type="PROSITE-ProRule" id="PRU00339"/>
    </source>
</evidence>
<keyword evidence="5" id="KW-1185">Reference proteome</keyword>
<organism evidence="4 5">
    <name type="scientific">Hymenobacter fodinae</name>
    <dbReference type="NCBI Taxonomy" id="2510796"/>
    <lineage>
        <taxon>Bacteria</taxon>
        <taxon>Pseudomonadati</taxon>
        <taxon>Bacteroidota</taxon>
        <taxon>Cytophagia</taxon>
        <taxon>Cytophagales</taxon>
        <taxon>Hymenobacteraceae</taxon>
        <taxon>Hymenobacter</taxon>
    </lineage>
</organism>
<dbReference type="InterPro" id="IPR051012">
    <property type="entry name" value="CellSynth/LPSAsmb/PSIAsmb"/>
</dbReference>
<dbReference type="AlphaFoldDB" id="A0A4Z0P981"/>
<dbReference type="Gene3D" id="1.25.40.10">
    <property type="entry name" value="Tetratricopeptide repeat domain"/>
    <property type="match status" value="1"/>
</dbReference>
<dbReference type="SUPFAM" id="SSF48452">
    <property type="entry name" value="TPR-like"/>
    <property type="match status" value="1"/>
</dbReference>
<sequence>MKFSMHYRRAGLLLGLWALPFLGLAQAVDVQRLVKEGVALHDADKFEAAIAKYQEALKLDPGNVMARTEMALSYNSAGKYTEAVDVCRELVKNPTGLDPTVYVTYGNSLDDLKRSKEAAAVYEEGIKRFPTNGMLHFNLGLTHYRLGQRPAAITDLQQAARLMPRHPSSPLYLGTFTLESGNRVAGILEVARFLSLEPQSQRAPKQVALLDQAMQQGVSKGNGNNITISLDAGVLKNAGKKKVEPDSFGPSDMMLSMMTALDYDDKNKGKTSTARFAEKFASLCQNLQEMSGKRSTGFVWEYYVPYFVAMEKAGHVPAFAYLIHSSMPDQPHVQQWLEQHPDEVKAFQEWSVAYEWTK</sequence>
<dbReference type="InterPro" id="IPR019734">
    <property type="entry name" value="TPR_rpt"/>
</dbReference>
<dbReference type="OrthoDB" id="793001at2"/>
<comment type="caution">
    <text evidence="4">The sequence shown here is derived from an EMBL/GenBank/DDBJ whole genome shotgun (WGS) entry which is preliminary data.</text>
</comment>
<accession>A0A4Z0P981</accession>
<evidence type="ECO:0000313" key="4">
    <source>
        <dbReference type="EMBL" id="TGE08478.1"/>
    </source>
</evidence>
<dbReference type="RefSeq" id="WP_135434388.1">
    <property type="nucleotide sequence ID" value="NZ_SRLA01000002.1"/>
</dbReference>
<proteinExistence type="predicted"/>
<reference evidence="4 5" key="1">
    <citation type="submission" date="2019-04" db="EMBL/GenBank/DDBJ databases">
        <authorList>
            <person name="Feng G."/>
            <person name="Zhang J."/>
            <person name="Zhu H."/>
        </authorList>
    </citation>
    <scope>NUCLEOTIDE SEQUENCE [LARGE SCALE GENOMIC DNA]</scope>
    <source>
        <strain evidence="4 5">92R-1</strain>
    </source>
</reference>
<evidence type="ECO:0000256" key="2">
    <source>
        <dbReference type="ARBA" id="ARBA00022803"/>
    </source>
</evidence>
<dbReference type="PROSITE" id="PS50005">
    <property type="entry name" value="TPR"/>
    <property type="match status" value="2"/>
</dbReference>
<evidence type="ECO:0000256" key="1">
    <source>
        <dbReference type="ARBA" id="ARBA00022737"/>
    </source>
</evidence>
<gene>
    <name evidence="4" type="ORF">EU556_12260</name>
</gene>
<dbReference type="PANTHER" id="PTHR45586:SF1">
    <property type="entry name" value="LIPOPOLYSACCHARIDE ASSEMBLY PROTEIN B"/>
    <property type="match status" value="1"/>
</dbReference>
<evidence type="ECO:0000313" key="5">
    <source>
        <dbReference type="Proteomes" id="UP000298337"/>
    </source>
</evidence>
<dbReference type="PANTHER" id="PTHR45586">
    <property type="entry name" value="TPR REPEAT-CONTAINING PROTEIN PA4667"/>
    <property type="match status" value="1"/>
</dbReference>
<keyword evidence="1" id="KW-0677">Repeat</keyword>
<name>A0A4Z0P981_9BACT</name>
<dbReference type="SMART" id="SM00028">
    <property type="entry name" value="TPR"/>
    <property type="match status" value="4"/>
</dbReference>
<feature type="repeat" description="TPR" evidence="3">
    <location>
        <begin position="133"/>
        <end position="166"/>
    </location>
</feature>
<dbReference type="Proteomes" id="UP000298337">
    <property type="component" value="Unassembled WGS sequence"/>
</dbReference>
<dbReference type="InterPro" id="IPR011990">
    <property type="entry name" value="TPR-like_helical_dom_sf"/>
</dbReference>
<dbReference type="Pfam" id="PF13432">
    <property type="entry name" value="TPR_16"/>
    <property type="match status" value="2"/>
</dbReference>
<protein>
    <submittedName>
        <fullName evidence="4">Tetratricopeptide repeat protein</fullName>
    </submittedName>
</protein>
<keyword evidence="2 3" id="KW-0802">TPR repeat</keyword>
<feature type="repeat" description="TPR" evidence="3">
    <location>
        <begin position="30"/>
        <end position="63"/>
    </location>
</feature>
<dbReference type="EMBL" id="SRLA01000002">
    <property type="protein sequence ID" value="TGE08478.1"/>
    <property type="molecule type" value="Genomic_DNA"/>
</dbReference>